<dbReference type="Proteomes" id="UP000751190">
    <property type="component" value="Unassembled WGS sequence"/>
</dbReference>
<evidence type="ECO:0000256" key="3">
    <source>
        <dbReference type="ARBA" id="ARBA00022603"/>
    </source>
</evidence>
<dbReference type="InterPro" id="IPR023267">
    <property type="entry name" value="RCMT"/>
</dbReference>
<dbReference type="Pfam" id="PF01189">
    <property type="entry name" value="Methyltr_RsmB-F"/>
    <property type="match status" value="1"/>
</dbReference>
<dbReference type="GO" id="GO:0003723">
    <property type="term" value="F:RNA binding"/>
    <property type="evidence" value="ECO:0007669"/>
    <property type="project" value="UniProtKB-UniRule"/>
</dbReference>
<sequence length="351" mass="37124">MPPRGKKPPAHEKPRPLEVVAEEYERHFRAHFGARWPALRTALLSPCVHAALANKRYGAGAPAELADGGAEALPLALACCRRRARGETFAPPPADASGLLAYYLIDAAALLAVEALDISPGDQVLDVCSAPGGKAVAILQHLDLSRGQLVCNDASAERCARLRRVLGQYVPREQSAAVRVTQHDGAAHSAFGRLFTRVLVDAPCSTDRHLLQNTLELQRWTTLSPAKHAERQLSLLCRALQAARSPAVVVYTTSALDARENDGVVRAALQRFPERVRVRAASQMPFGEPTPLGGWLVLPDTSGGWGPAYFAALLVADVAAPLPPPEPVGDGGGDDSSDDGSDASTGEEGAG</sequence>
<organism evidence="14 15">
    <name type="scientific">Diacronema lutheri</name>
    <name type="common">Unicellular marine alga</name>
    <name type="synonym">Monochrysis lutheri</name>
    <dbReference type="NCBI Taxonomy" id="2081491"/>
    <lineage>
        <taxon>Eukaryota</taxon>
        <taxon>Haptista</taxon>
        <taxon>Haptophyta</taxon>
        <taxon>Pavlovophyceae</taxon>
        <taxon>Pavlovales</taxon>
        <taxon>Pavlovaceae</taxon>
        <taxon>Diacronema</taxon>
    </lineage>
</organism>
<comment type="catalytic activity">
    <reaction evidence="10">
        <text>a cytidine in rRNA + S-adenosyl-L-methionine = a 5-methylcytidine in rRNA + S-adenosyl-L-homocysteine + H(+)</text>
        <dbReference type="Rhea" id="RHEA:61484"/>
        <dbReference type="Rhea" id="RHEA-COMP:15836"/>
        <dbReference type="Rhea" id="RHEA-COMP:15837"/>
        <dbReference type="ChEBI" id="CHEBI:15378"/>
        <dbReference type="ChEBI" id="CHEBI:57856"/>
        <dbReference type="ChEBI" id="CHEBI:59789"/>
        <dbReference type="ChEBI" id="CHEBI:74483"/>
        <dbReference type="ChEBI" id="CHEBI:82748"/>
    </reaction>
</comment>
<dbReference type="EMBL" id="JAGTXO010000008">
    <property type="protein sequence ID" value="KAG8466386.1"/>
    <property type="molecule type" value="Genomic_DNA"/>
</dbReference>
<dbReference type="SUPFAM" id="SSF53335">
    <property type="entry name" value="S-adenosyl-L-methionine-dependent methyltransferases"/>
    <property type="match status" value="1"/>
</dbReference>
<keyword evidence="4 11" id="KW-0808">Transferase</keyword>
<evidence type="ECO:0000256" key="5">
    <source>
        <dbReference type="ARBA" id="ARBA00022691"/>
    </source>
</evidence>
<comment type="subcellular location">
    <subcellularLocation>
        <location evidence="1">Mitochondrion</location>
    </subcellularLocation>
</comment>
<dbReference type="PANTHER" id="PTHR22808">
    <property type="entry name" value="NCL1 YEAST -RELATED NOL1/NOP2/FMU SUN DOMAIN-CONTAINING"/>
    <property type="match status" value="1"/>
</dbReference>
<keyword evidence="7" id="KW-0809">Transit peptide</keyword>
<dbReference type="InterPro" id="IPR001678">
    <property type="entry name" value="MeTrfase_RsmB-F_NOP2_dom"/>
</dbReference>
<accession>A0A8J6CCR3</accession>
<name>A0A8J6CCR3_DIALT</name>
<dbReference type="GO" id="GO:0008173">
    <property type="term" value="F:RNA methyltransferase activity"/>
    <property type="evidence" value="ECO:0007669"/>
    <property type="project" value="InterPro"/>
</dbReference>
<gene>
    <name evidence="14" type="ORF">KFE25_002142</name>
</gene>
<evidence type="ECO:0000256" key="8">
    <source>
        <dbReference type="ARBA" id="ARBA00023128"/>
    </source>
</evidence>
<reference evidence="14" key="1">
    <citation type="submission" date="2021-05" db="EMBL/GenBank/DDBJ databases">
        <title>The genome of the haptophyte Pavlova lutheri (Diacronema luteri, Pavlovales) - a model for lipid biosynthesis in eukaryotic algae.</title>
        <authorList>
            <person name="Hulatt C.J."/>
            <person name="Posewitz M.C."/>
        </authorList>
    </citation>
    <scope>NUCLEOTIDE SEQUENCE</scope>
    <source>
        <strain evidence="14">NIVA-4/92</strain>
    </source>
</reference>
<protein>
    <recommendedName>
        <fullName evidence="9">NOL1/NOP2/Sun domain family member 4</fullName>
    </recommendedName>
</protein>
<feature type="domain" description="SAM-dependent MTase RsmB/NOP-type" evidence="13">
    <location>
        <begin position="22"/>
        <end position="316"/>
    </location>
</feature>
<evidence type="ECO:0000256" key="7">
    <source>
        <dbReference type="ARBA" id="ARBA00022946"/>
    </source>
</evidence>
<comment type="caution">
    <text evidence="11">Lacks conserved residue(s) required for the propagation of feature annotation.</text>
</comment>
<dbReference type="OrthoDB" id="427002at2759"/>
<feature type="region of interest" description="Disordered" evidence="12">
    <location>
        <begin position="321"/>
        <end position="351"/>
    </location>
</feature>
<evidence type="ECO:0000313" key="15">
    <source>
        <dbReference type="Proteomes" id="UP000751190"/>
    </source>
</evidence>
<dbReference type="GO" id="GO:0031167">
    <property type="term" value="P:rRNA methylation"/>
    <property type="evidence" value="ECO:0007669"/>
    <property type="project" value="TreeGrafter"/>
</dbReference>
<proteinExistence type="inferred from homology"/>
<feature type="binding site" evidence="11">
    <location>
        <position position="184"/>
    </location>
    <ligand>
        <name>S-adenosyl-L-methionine</name>
        <dbReference type="ChEBI" id="CHEBI:59789"/>
    </ligand>
</feature>
<keyword evidence="15" id="KW-1185">Reference proteome</keyword>
<dbReference type="GO" id="GO:0005762">
    <property type="term" value="C:mitochondrial large ribosomal subunit"/>
    <property type="evidence" value="ECO:0007669"/>
    <property type="project" value="TreeGrafter"/>
</dbReference>
<dbReference type="PROSITE" id="PS51686">
    <property type="entry name" value="SAM_MT_RSMB_NOP"/>
    <property type="match status" value="1"/>
</dbReference>
<keyword evidence="5 11" id="KW-0949">S-adenosyl-L-methionine</keyword>
<evidence type="ECO:0000256" key="2">
    <source>
        <dbReference type="ARBA" id="ARBA00022552"/>
    </source>
</evidence>
<feature type="compositionally biased region" description="Acidic residues" evidence="12">
    <location>
        <begin position="332"/>
        <end position="341"/>
    </location>
</feature>
<evidence type="ECO:0000256" key="11">
    <source>
        <dbReference type="PROSITE-ProRule" id="PRU01023"/>
    </source>
</evidence>
<keyword evidence="8" id="KW-0496">Mitochondrion</keyword>
<comment type="similarity">
    <text evidence="11">Belongs to the class I-like SAM-binding methyltransferase superfamily. RsmB/NOP family.</text>
</comment>
<evidence type="ECO:0000256" key="4">
    <source>
        <dbReference type="ARBA" id="ARBA00022679"/>
    </source>
</evidence>
<dbReference type="Gene3D" id="3.40.50.150">
    <property type="entry name" value="Vaccinia Virus protein VP39"/>
    <property type="match status" value="1"/>
</dbReference>
<evidence type="ECO:0000256" key="10">
    <source>
        <dbReference type="ARBA" id="ARBA00049302"/>
    </source>
</evidence>
<feature type="binding site" evidence="11">
    <location>
        <position position="201"/>
    </location>
    <ligand>
        <name>S-adenosyl-L-methionine</name>
        <dbReference type="ChEBI" id="CHEBI:59789"/>
    </ligand>
</feature>
<evidence type="ECO:0000256" key="9">
    <source>
        <dbReference type="ARBA" id="ARBA00042050"/>
    </source>
</evidence>
<keyword evidence="2" id="KW-0698">rRNA processing</keyword>
<evidence type="ECO:0000256" key="6">
    <source>
        <dbReference type="ARBA" id="ARBA00022884"/>
    </source>
</evidence>
<evidence type="ECO:0000256" key="1">
    <source>
        <dbReference type="ARBA" id="ARBA00004173"/>
    </source>
</evidence>
<dbReference type="PRINTS" id="PR02008">
    <property type="entry name" value="RCMTFAMILY"/>
</dbReference>
<dbReference type="InterPro" id="IPR049560">
    <property type="entry name" value="MeTrfase_RsmB-F_NOP2_cat"/>
</dbReference>
<evidence type="ECO:0000259" key="13">
    <source>
        <dbReference type="PROSITE" id="PS51686"/>
    </source>
</evidence>
<dbReference type="InterPro" id="IPR029063">
    <property type="entry name" value="SAM-dependent_MTases_sf"/>
</dbReference>
<keyword evidence="3 11" id="KW-0489">Methyltransferase</keyword>
<feature type="compositionally biased region" description="Low complexity" evidence="12">
    <location>
        <begin position="342"/>
        <end position="351"/>
    </location>
</feature>
<dbReference type="AlphaFoldDB" id="A0A8J6CCR3"/>
<feature type="binding site" evidence="11">
    <location>
        <begin position="128"/>
        <end position="134"/>
    </location>
    <ligand>
        <name>S-adenosyl-L-methionine</name>
        <dbReference type="ChEBI" id="CHEBI:59789"/>
    </ligand>
</feature>
<keyword evidence="6 11" id="KW-0694">RNA-binding</keyword>
<feature type="binding site" evidence="11">
    <location>
        <position position="153"/>
    </location>
    <ligand>
        <name>S-adenosyl-L-methionine</name>
        <dbReference type="ChEBI" id="CHEBI:59789"/>
    </ligand>
</feature>
<comment type="caution">
    <text evidence="14">The sequence shown here is derived from an EMBL/GenBank/DDBJ whole genome shotgun (WGS) entry which is preliminary data.</text>
</comment>
<evidence type="ECO:0000313" key="14">
    <source>
        <dbReference type="EMBL" id="KAG8466386.1"/>
    </source>
</evidence>
<dbReference type="OMA" id="YFHCNEY"/>
<evidence type="ECO:0000256" key="12">
    <source>
        <dbReference type="SAM" id="MobiDB-lite"/>
    </source>
</evidence>
<dbReference type="PANTHER" id="PTHR22808:SF3">
    <property type="entry name" value="5-METHYLCYTOSINE RRNA METHYLTRANSFERASE NSUN4"/>
    <property type="match status" value="1"/>
</dbReference>